<proteinExistence type="predicted"/>
<gene>
    <name evidence="1" type="ORF">QFC19_007509</name>
</gene>
<evidence type="ECO:0000313" key="1">
    <source>
        <dbReference type="EMBL" id="KAJ9095528.1"/>
    </source>
</evidence>
<evidence type="ECO:0000313" key="2">
    <source>
        <dbReference type="Proteomes" id="UP001241377"/>
    </source>
</evidence>
<comment type="caution">
    <text evidence="1">The sequence shown here is derived from an EMBL/GenBank/DDBJ whole genome shotgun (WGS) entry which is preliminary data.</text>
</comment>
<protein>
    <submittedName>
        <fullName evidence="1">Uncharacterized protein</fullName>
    </submittedName>
</protein>
<dbReference type="EMBL" id="JASBWR010000100">
    <property type="protein sequence ID" value="KAJ9095528.1"/>
    <property type="molecule type" value="Genomic_DNA"/>
</dbReference>
<reference evidence="1" key="1">
    <citation type="submission" date="2023-04" db="EMBL/GenBank/DDBJ databases">
        <title>Draft Genome sequencing of Naganishia species isolated from polar environments using Oxford Nanopore Technology.</title>
        <authorList>
            <person name="Leo P."/>
            <person name="Venkateswaran K."/>
        </authorList>
    </citation>
    <scope>NUCLEOTIDE SEQUENCE</scope>
    <source>
        <strain evidence="1">MNA-CCFEE 5261</strain>
    </source>
</reference>
<accession>A0ACC2V840</accession>
<sequence length="124" mass="13568">MSAIISKATGLINTTVSKSTQLANHAVYWGKVTAEVGKLVFKNEGLAPPSAKQFEQVYQSAFKFIKSPQQQKDALVKASQYKPTKQDAVKAAVYGTHLLAFFSVGEIIGRRHIIGYPSVGEHHH</sequence>
<dbReference type="Proteomes" id="UP001241377">
    <property type="component" value="Unassembled WGS sequence"/>
</dbReference>
<name>A0ACC2V840_9TREE</name>
<keyword evidence="2" id="KW-1185">Reference proteome</keyword>
<organism evidence="1 2">
    <name type="scientific">Naganishia cerealis</name>
    <dbReference type="NCBI Taxonomy" id="610337"/>
    <lineage>
        <taxon>Eukaryota</taxon>
        <taxon>Fungi</taxon>
        <taxon>Dikarya</taxon>
        <taxon>Basidiomycota</taxon>
        <taxon>Agaricomycotina</taxon>
        <taxon>Tremellomycetes</taxon>
        <taxon>Filobasidiales</taxon>
        <taxon>Filobasidiaceae</taxon>
        <taxon>Naganishia</taxon>
    </lineage>
</organism>